<organism evidence="1 2">
    <name type="scientific">Triplophysa tibetana</name>
    <dbReference type="NCBI Taxonomy" id="1572043"/>
    <lineage>
        <taxon>Eukaryota</taxon>
        <taxon>Metazoa</taxon>
        <taxon>Chordata</taxon>
        <taxon>Craniata</taxon>
        <taxon>Vertebrata</taxon>
        <taxon>Euteleostomi</taxon>
        <taxon>Actinopterygii</taxon>
        <taxon>Neopterygii</taxon>
        <taxon>Teleostei</taxon>
        <taxon>Ostariophysi</taxon>
        <taxon>Cypriniformes</taxon>
        <taxon>Nemacheilidae</taxon>
        <taxon>Triplophysa</taxon>
    </lineage>
</organism>
<dbReference type="EMBL" id="SOYY01000001">
    <property type="protein sequence ID" value="KAA0725331.1"/>
    <property type="molecule type" value="Genomic_DNA"/>
</dbReference>
<name>A0A5A9PXS1_9TELE</name>
<dbReference type="AlphaFoldDB" id="A0A5A9PXS1"/>
<sequence length="139" mass="16438">MVFSSHLDGKMERELDYLRKAESALEEDKRKDGDYLVTVSNFAWIHYHSLNLDVEKYLMKRKDDEKLKFKIAYTIPIDSYDRKHAGEKLKQIAEKRLNTQNKVKGEFPIWAFVSAEDKQEPEAEIYLKRAQQHSDTDVL</sequence>
<evidence type="ECO:0000313" key="1">
    <source>
        <dbReference type="EMBL" id="KAA0725331.1"/>
    </source>
</evidence>
<reference evidence="1 2" key="1">
    <citation type="journal article" date="2019" name="Mol. Ecol. Resour.">
        <title>Chromosome-level genome assembly of Triplophysa tibetana, a fish adapted to the harsh high-altitude environment of the Tibetan Plateau.</title>
        <authorList>
            <person name="Yang X."/>
            <person name="Liu H."/>
            <person name="Ma Z."/>
            <person name="Zou Y."/>
            <person name="Zou M."/>
            <person name="Mao Y."/>
            <person name="Li X."/>
            <person name="Wang H."/>
            <person name="Chen T."/>
            <person name="Wang W."/>
            <person name="Yang R."/>
        </authorList>
    </citation>
    <scope>NUCLEOTIDE SEQUENCE [LARGE SCALE GENOMIC DNA]</scope>
    <source>
        <strain evidence="1">TTIB1903HZAU</strain>
        <tissue evidence="1">Muscle</tissue>
    </source>
</reference>
<proteinExistence type="predicted"/>
<comment type="caution">
    <text evidence="1">The sequence shown here is derived from an EMBL/GenBank/DDBJ whole genome shotgun (WGS) entry which is preliminary data.</text>
</comment>
<dbReference type="InterPro" id="IPR011990">
    <property type="entry name" value="TPR-like_helical_dom_sf"/>
</dbReference>
<dbReference type="Gene3D" id="1.25.40.10">
    <property type="entry name" value="Tetratricopeptide repeat domain"/>
    <property type="match status" value="1"/>
</dbReference>
<gene>
    <name evidence="1" type="ORF">E1301_Tti006043</name>
</gene>
<evidence type="ECO:0000313" key="2">
    <source>
        <dbReference type="Proteomes" id="UP000324632"/>
    </source>
</evidence>
<dbReference type="Proteomes" id="UP000324632">
    <property type="component" value="Chromosome 1"/>
</dbReference>
<keyword evidence="2" id="KW-1185">Reference proteome</keyword>
<protein>
    <submittedName>
        <fullName evidence="1">Uncharacterized protein</fullName>
    </submittedName>
</protein>
<accession>A0A5A9PXS1</accession>